<keyword evidence="2" id="KW-1185">Reference proteome</keyword>
<accession>A0A653RQ33</accession>
<dbReference type="EMBL" id="CABWLR010000003">
    <property type="protein sequence ID" value="VXB57713.1"/>
    <property type="molecule type" value="Genomic_DNA"/>
</dbReference>
<dbReference type="OrthoDB" id="1177807at2"/>
<dbReference type="RefSeq" id="WP_116771929.1">
    <property type="nucleotide sequence ID" value="NZ_JBNPYH010000003.1"/>
</dbReference>
<proteinExistence type="predicted"/>
<dbReference type="Proteomes" id="UP000430202">
    <property type="component" value="Unassembled WGS sequence"/>
</dbReference>
<organism evidence="1 2">
    <name type="scientific">Maribacter litoralis</name>
    <dbReference type="NCBI Taxonomy" id="2059726"/>
    <lineage>
        <taxon>Bacteria</taxon>
        <taxon>Pseudomonadati</taxon>
        <taxon>Bacteroidota</taxon>
        <taxon>Flavobacteriia</taxon>
        <taxon>Flavobacteriales</taxon>
        <taxon>Flavobacteriaceae</taxon>
        <taxon>Maribacter</taxon>
    </lineage>
</organism>
<evidence type="ECO:0000313" key="2">
    <source>
        <dbReference type="Proteomes" id="UP000430202"/>
    </source>
</evidence>
<evidence type="ECO:0000313" key="1">
    <source>
        <dbReference type="EMBL" id="VXB57713.1"/>
    </source>
</evidence>
<gene>
    <name evidence="1" type="ORF">MARI151_30049</name>
</gene>
<name>A0A653RQ33_9FLAO</name>
<reference evidence="1 2" key="1">
    <citation type="submission" date="2019-10" db="EMBL/GenBank/DDBJ databases">
        <authorList>
            <person name="Karimi E."/>
        </authorList>
    </citation>
    <scope>NUCLEOTIDE SEQUENCE [LARGE SCALE GENOMIC DNA]</scope>
    <source>
        <strain evidence="1">Maribacter sp. 151</strain>
    </source>
</reference>
<dbReference type="AlphaFoldDB" id="A0A653RQ33"/>
<sequence length="187" mass="20226">MILQSTLRFVGKSLKLICFGIVPFMLLASGAKSEIGNASLENGTCSFNIGGSSSFHIDGSASFKRITELDKFGNKADKLVLSFTDCDAGKKHNLEFIIASDYKKTKGVPTGKHKIKNIHCLINSFNGVYGFADLKEVSELPFFIKSGDIIITESISNKVDGKLEVQLENANGESLKVQGVFKAGIKV</sequence>
<protein>
    <submittedName>
        <fullName evidence="1">Uncharacterized protein</fullName>
    </submittedName>
</protein>